<keyword evidence="12" id="KW-1185">Reference proteome</keyword>
<keyword evidence="5 10" id="KW-0812">Transmembrane</keyword>
<evidence type="ECO:0000256" key="7">
    <source>
        <dbReference type="ARBA" id="ARBA00022989"/>
    </source>
</evidence>
<keyword evidence="4" id="KW-0808">Transferase</keyword>
<evidence type="ECO:0000256" key="9">
    <source>
        <dbReference type="ARBA" id="ARBA00023136"/>
    </source>
</evidence>
<reference evidence="11" key="1">
    <citation type="submission" date="2021-11" db="EMBL/GenBank/DDBJ databases">
        <authorList>
            <person name="Schell T."/>
        </authorList>
    </citation>
    <scope>NUCLEOTIDE SEQUENCE</scope>
    <source>
        <strain evidence="11">M5</strain>
    </source>
</reference>
<name>A0A8J2W726_9CRUS</name>
<keyword evidence="3 10" id="KW-0328">Glycosyltransferase</keyword>
<keyword evidence="9 10" id="KW-0472">Membrane</keyword>
<dbReference type="OrthoDB" id="6356019at2759"/>
<comment type="subcellular location">
    <subcellularLocation>
        <location evidence="1 10">Golgi apparatus membrane</location>
        <topology evidence="1 10">Single-pass type II membrane protein</topology>
    </subcellularLocation>
</comment>
<dbReference type="GO" id="GO:0000139">
    <property type="term" value="C:Golgi membrane"/>
    <property type="evidence" value="ECO:0007669"/>
    <property type="project" value="UniProtKB-SubCell"/>
</dbReference>
<proteinExistence type="inferred from homology"/>
<evidence type="ECO:0000256" key="8">
    <source>
        <dbReference type="ARBA" id="ARBA00023034"/>
    </source>
</evidence>
<evidence type="ECO:0000256" key="10">
    <source>
        <dbReference type="RuleBase" id="RU363063"/>
    </source>
</evidence>
<dbReference type="PANTHER" id="PTHR11214">
    <property type="entry name" value="BETA-1,3-N-ACETYLGLUCOSAMINYLTRANSFERASE"/>
    <property type="match status" value="1"/>
</dbReference>
<evidence type="ECO:0000256" key="5">
    <source>
        <dbReference type="ARBA" id="ARBA00022692"/>
    </source>
</evidence>
<evidence type="ECO:0000256" key="6">
    <source>
        <dbReference type="ARBA" id="ARBA00022968"/>
    </source>
</evidence>
<comment type="similarity">
    <text evidence="2 10">Belongs to the glycosyltransferase 31 family.</text>
</comment>
<gene>
    <name evidence="11" type="ORF">DGAL_LOCUS11047</name>
</gene>
<evidence type="ECO:0000256" key="3">
    <source>
        <dbReference type="ARBA" id="ARBA00022676"/>
    </source>
</evidence>
<accession>A0A8J2W726</accession>
<evidence type="ECO:0000256" key="2">
    <source>
        <dbReference type="ARBA" id="ARBA00008661"/>
    </source>
</evidence>
<comment type="caution">
    <text evidence="11">The sequence shown here is derived from an EMBL/GenBank/DDBJ whole genome shotgun (WGS) entry which is preliminary data.</text>
</comment>
<dbReference type="GO" id="GO:0006493">
    <property type="term" value="P:protein O-linked glycosylation"/>
    <property type="evidence" value="ECO:0007669"/>
    <property type="project" value="TreeGrafter"/>
</dbReference>
<organism evidence="11 12">
    <name type="scientific">Daphnia galeata</name>
    <dbReference type="NCBI Taxonomy" id="27404"/>
    <lineage>
        <taxon>Eukaryota</taxon>
        <taxon>Metazoa</taxon>
        <taxon>Ecdysozoa</taxon>
        <taxon>Arthropoda</taxon>
        <taxon>Crustacea</taxon>
        <taxon>Branchiopoda</taxon>
        <taxon>Diplostraca</taxon>
        <taxon>Cladocera</taxon>
        <taxon>Anomopoda</taxon>
        <taxon>Daphniidae</taxon>
        <taxon>Daphnia</taxon>
    </lineage>
</organism>
<keyword evidence="8 10" id="KW-0333">Golgi apparatus</keyword>
<dbReference type="InterPro" id="IPR002659">
    <property type="entry name" value="Glyco_trans_31"/>
</dbReference>
<evidence type="ECO:0000313" key="12">
    <source>
        <dbReference type="Proteomes" id="UP000789390"/>
    </source>
</evidence>
<dbReference type="GO" id="GO:0016758">
    <property type="term" value="F:hexosyltransferase activity"/>
    <property type="evidence" value="ECO:0007669"/>
    <property type="project" value="InterPro"/>
</dbReference>
<keyword evidence="7 10" id="KW-1133">Transmembrane helix</keyword>
<evidence type="ECO:0000313" key="11">
    <source>
        <dbReference type="EMBL" id="CAH0107716.1"/>
    </source>
</evidence>
<dbReference type="Pfam" id="PF01762">
    <property type="entry name" value="Galactosyl_T"/>
    <property type="match status" value="1"/>
</dbReference>
<sequence length="446" mass="50785">MATVRRTRLRLLYFMIAFVLVNLLLTGLDIHPMSRATDSLINPSIHCASLPCDTLIYGRPVSLLLKKEDQAPPYSRRPDGVDIYTNYTLNRLAAVDRNNNSMKSIVNDVTSFRYSINAADSQCRANDGILMVVVVVVTAPDHFHKRQLVRQTWANRMTNTSWARHVFLTGRTSNATHQKSIEEESQHFRDIVQLDMMDSYDILTVKSVALLHWAQHFCISATKVSFILKCDDDVYINTERLKSAVTAIKKTIPYYESGVYGTKIVIDNPPQRKLESKHYVSFELWPWPAYPSYLYGGCYLLGRKALVPLLTAAQTTPYFPFEDLYLIGLCSRKAHVPLWTFDKMFIMENGNQTSDPCFVGQSITWQTRSNGQFLESHQATKKLYENQIKCNSSSPAPIGHSTHSGGNNNNNSVIHFQLIDPLEYETWSRNVSLVYPLNKEQTVVKA</sequence>
<feature type="transmembrane region" description="Helical" evidence="10">
    <location>
        <begin position="12"/>
        <end position="30"/>
    </location>
</feature>
<evidence type="ECO:0000256" key="4">
    <source>
        <dbReference type="ARBA" id="ARBA00022679"/>
    </source>
</evidence>
<keyword evidence="6 10" id="KW-0735">Signal-anchor</keyword>
<protein>
    <recommendedName>
        <fullName evidence="10">Hexosyltransferase</fullName>
        <ecNumber evidence="10">2.4.1.-</ecNumber>
    </recommendedName>
</protein>
<dbReference type="AlphaFoldDB" id="A0A8J2W726"/>
<evidence type="ECO:0000256" key="1">
    <source>
        <dbReference type="ARBA" id="ARBA00004323"/>
    </source>
</evidence>
<dbReference type="PANTHER" id="PTHR11214:SF334">
    <property type="entry name" value="HEXOSYLTRANSFERASE"/>
    <property type="match status" value="1"/>
</dbReference>
<dbReference type="EMBL" id="CAKKLH010000278">
    <property type="protein sequence ID" value="CAH0107716.1"/>
    <property type="molecule type" value="Genomic_DNA"/>
</dbReference>
<dbReference type="Proteomes" id="UP000789390">
    <property type="component" value="Unassembled WGS sequence"/>
</dbReference>
<dbReference type="Gene3D" id="3.90.550.50">
    <property type="match status" value="1"/>
</dbReference>
<dbReference type="EC" id="2.4.1.-" evidence="10"/>